<protein>
    <submittedName>
        <fullName evidence="5">Glycosyl hydrolase family 18 protein</fullName>
    </submittedName>
</protein>
<dbReference type="EMBL" id="JAQAGZ010000016">
    <property type="protein sequence ID" value="MCZ8515191.1"/>
    <property type="molecule type" value="Genomic_DNA"/>
</dbReference>
<dbReference type="PROSITE" id="PS51782">
    <property type="entry name" value="LYSM"/>
    <property type="match status" value="2"/>
</dbReference>
<dbReference type="SMART" id="SM00257">
    <property type="entry name" value="LysM"/>
    <property type="match status" value="2"/>
</dbReference>
<dbReference type="Gene3D" id="3.10.350.10">
    <property type="entry name" value="LysM domain"/>
    <property type="match status" value="2"/>
</dbReference>
<dbReference type="InterPro" id="IPR001223">
    <property type="entry name" value="Glyco_hydro18_cat"/>
</dbReference>
<name>A0ABT4QEB3_9BACL</name>
<dbReference type="PROSITE" id="PS51910">
    <property type="entry name" value="GH18_2"/>
    <property type="match status" value="1"/>
</dbReference>
<dbReference type="SMART" id="SM00636">
    <property type="entry name" value="Glyco_18"/>
    <property type="match status" value="1"/>
</dbReference>
<organism evidence="5 6">
    <name type="scientific">Paenibacillus gyeongsangnamensis</name>
    <dbReference type="NCBI Taxonomy" id="3388067"/>
    <lineage>
        <taxon>Bacteria</taxon>
        <taxon>Bacillati</taxon>
        <taxon>Bacillota</taxon>
        <taxon>Bacilli</taxon>
        <taxon>Bacillales</taxon>
        <taxon>Paenibacillaceae</taxon>
        <taxon>Paenibacillus</taxon>
    </lineage>
</organism>
<dbReference type="InterPro" id="IPR041704">
    <property type="entry name" value="CFLE_GH18"/>
</dbReference>
<evidence type="ECO:0000259" key="4">
    <source>
        <dbReference type="PROSITE" id="PS51910"/>
    </source>
</evidence>
<dbReference type="InterPro" id="IPR011583">
    <property type="entry name" value="Chitinase_II/V-like_cat"/>
</dbReference>
<proteinExistence type="predicted"/>
<dbReference type="CDD" id="cd00118">
    <property type="entry name" value="LysM"/>
    <property type="match status" value="2"/>
</dbReference>
<dbReference type="CDD" id="cd02874">
    <property type="entry name" value="GH18_CFLE_spore_hydrolase"/>
    <property type="match status" value="1"/>
</dbReference>
<evidence type="ECO:0000256" key="1">
    <source>
        <dbReference type="ARBA" id="ARBA00022801"/>
    </source>
</evidence>
<evidence type="ECO:0000313" key="6">
    <source>
        <dbReference type="Proteomes" id="UP001527882"/>
    </source>
</evidence>
<dbReference type="Gene3D" id="3.20.20.80">
    <property type="entry name" value="Glycosidases"/>
    <property type="match status" value="1"/>
</dbReference>
<dbReference type="Pfam" id="PF00704">
    <property type="entry name" value="Glyco_hydro_18"/>
    <property type="match status" value="1"/>
</dbReference>
<feature type="domain" description="GH18" evidence="4">
    <location>
        <begin position="92"/>
        <end position="418"/>
    </location>
</feature>
<keyword evidence="2" id="KW-0326">Glycosidase</keyword>
<dbReference type="PANTHER" id="PTHR46066:SF2">
    <property type="entry name" value="CHITINASE DOMAIN-CONTAINING PROTEIN 1"/>
    <property type="match status" value="1"/>
</dbReference>
<feature type="domain" description="LysM" evidence="3">
    <location>
        <begin position="48"/>
        <end position="91"/>
    </location>
</feature>
<dbReference type="InterPro" id="IPR017853">
    <property type="entry name" value="GH"/>
</dbReference>
<sequence length="418" mass="47338">MFIYTVKYGDSLFRISSKYQVSMESIRNVNGLTDSTIVPGEALIVPASYYIVQPGDSLYAISQISFIPIPSLRSANRLQSDVLTVGMRLVLPSRIKYPSEGLSYLLPATPEQTEETARNFSTYNTYYGIFEYHITEGGNLSTLDNDESAIRASRKYHVAPLATITNLTPAGFSPELTRQVLNSPTLRNELINNIYTLVKDKNFAGVNIDFERVSEDERDLYTGFLKQLSERLKPEDYYISVALPVKRTENEYRGYDYGGIGSVVDFVFIMAYDFHEAHSDPGPVAPIDEIRKTLDYAIQKMSSHKIIVGVPRYGYDWTIANGSVISGKAVSVATATETASKYEVPILYSIQYQQPYFSYWDLDGRRHIVWFEDARARAAKFQLFIDYKLRGVGAWQLGLNFPQSVFLVSHFFTVKKVL</sequence>
<gene>
    <name evidence="5" type="ORF">O9H85_22785</name>
</gene>
<comment type="caution">
    <text evidence="5">The sequence shown here is derived from an EMBL/GenBank/DDBJ whole genome shotgun (WGS) entry which is preliminary data.</text>
</comment>
<reference evidence="5 6" key="1">
    <citation type="submission" date="2022-12" db="EMBL/GenBank/DDBJ databases">
        <title>Draft genome sequence of Paenibacillus sp. dW9.</title>
        <authorList>
            <person name="Choi E.-W."/>
            <person name="Kim D.-U."/>
        </authorList>
    </citation>
    <scope>NUCLEOTIDE SEQUENCE [LARGE SCALE GENOMIC DNA]</scope>
    <source>
        <strain evidence="6">dW9</strain>
    </source>
</reference>
<evidence type="ECO:0000256" key="2">
    <source>
        <dbReference type="ARBA" id="ARBA00023295"/>
    </source>
</evidence>
<evidence type="ECO:0000313" key="5">
    <source>
        <dbReference type="EMBL" id="MCZ8515191.1"/>
    </source>
</evidence>
<dbReference type="SUPFAM" id="SSF54106">
    <property type="entry name" value="LysM domain"/>
    <property type="match status" value="2"/>
</dbReference>
<dbReference type="Gene3D" id="3.10.50.10">
    <property type="match status" value="1"/>
</dbReference>
<keyword evidence="1 5" id="KW-0378">Hydrolase</keyword>
<keyword evidence="6" id="KW-1185">Reference proteome</keyword>
<dbReference type="SUPFAM" id="SSF51445">
    <property type="entry name" value="(Trans)glycosidases"/>
    <property type="match status" value="1"/>
</dbReference>
<dbReference type="InterPro" id="IPR029070">
    <property type="entry name" value="Chitinase_insertion_sf"/>
</dbReference>
<dbReference type="Pfam" id="PF01476">
    <property type="entry name" value="LysM"/>
    <property type="match status" value="2"/>
</dbReference>
<dbReference type="Proteomes" id="UP001527882">
    <property type="component" value="Unassembled WGS sequence"/>
</dbReference>
<feature type="domain" description="LysM" evidence="3">
    <location>
        <begin position="2"/>
        <end position="45"/>
    </location>
</feature>
<evidence type="ECO:0000259" key="3">
    <source>
        <dbReference type="PROSITE" id="PS51782"/>
    </source>
</evidence>
<dbReference type="PANTHER" id="PTHR46066">
    <property type="entry name" value="CHITINASE DOMAIN-CONTAINING PROTEIN 1 FAMILY MEMBER"/>
    <property type="match status" value="1"/>
</dbReference>
<dbReference type="RefSeq" id="WP_269883724.1">
    <property type="nucleotide sequence ID" value="NZ_JAQAGZ010000016.1"/>
</dbReference>
<dbReference type="GO" id="GO:0016787">
    <property type="term" value="F:hydrolase activity"/>
    <property type="evidence" value="ECO:0007669"/>
    <property type="project" value="UniProtKB-KW"/>
</dbReference>
<dbReference type="InterPro" id="IPR036779">
    <property type="entry name" value="LysM_dom_sf"/>
</dbReference>
<dbReference type="InterPro" id="IPR018392">
    <property type="entry name" value="LysM"/>
</dbReference>
<accession>A0ABT4QEB3</accession>